<feature type="transmembrane region" description="Helical" evidence="1">
    <location>
        <begin position="353"/>
        <end position="374"/>
    </location>
</feature>
<evidence type="ECO:0000313" key="2">
    <source>
        <dbReference type="EMBL" id="AGO61399.1"/>
    </source>
</evidence>
<keyword evidence="3" id="KW-1185">Reference proteome</keyword>
<protein>
    <submittedName>
        <fullName evidence="2">Uncharacterized protein</fullName>
    </submittedName>
</protein>
<dbReference type="Proteomes" id="UP000014660">
    <property type="component" value="Chromosome"/>
</dbReference>
<gene>
    <name evidence="2" type="ORF">FACI_IFERC00001G1419</name>
</gene>
<keyword evidence="1" id="KW-0812">Transmembrane</keyword>
<keyword evidence="1" id="KW-0472">Membrane</keyword>
<dbReference type="AlphaFoldDB" id="S0ATI9"/>
<organism evidence="2 3">
    <name type="scientific">Ferroplasma acidarmanus Fer1</name>
    <dbReference type="NCBI Taxonomy" id="333146"/>
    <lineage>
        <taxon>Archaea</taxon>
        <taxon>Methanobacteriati</taxon>
        <taxon>Thermoplasmatota</taxon>
        <taxon>Thermoplasmata</taxon>
        <taxon>Thermoplasmatales</taxon>
        <taxon>Ferroplasmaceae</taxon>
        <taxon>Ferroplasma</taxon>
    </lineage>
</organism>
<dbReference type="RefSeq" id="WP_019841672.1">
    <property type="nucleotide sequence ID" value="NC_021592.1"/>
</dbReference>
<sequence length="391" mass="45817">MSERISQKRVSVSFSKDDYEFLYSVYESCLFSGKSRVPSWQLNDVLKAIALSASIDLMMADIELANLRLTPFFINHGTDISKLPKNINDIISKLKNYYHNNLWTERSFHPSQIPWNEKINIESDLKGGEEFPHGENPHVPEKTINFTVSLTEKEFEWFDSVRILIESFVSDDVSLPEIIRTFFRSVLNPSPLNDLSKAARTRVLSSLYIGSLYDFSPLDSILIFSRLDNVDNITISKESLDALKWIGNDEIYFNLYKEEMEKELDEQKSLLKSRKQSYIIPGFELEHLGKNKERDDKFRAPFPIFGFHSAFIGFFFVIAEWEFDQHKIPLLAPYLTGRVYVNRNKKNETYMEMGHYFSTVVFSDIFVPYMHVLYKYSRFYRAHGKLRLDKE</sequence>
<dbReference type="GeneID" id="16025599"/>
<feature type="transmembrane region" description="Helical" evidence="1">
    <location>
        <begin position="300"/>
        <end position="319"/>
    </location>
</feature>
<name>S0ATI9_FERAC</name>
<keyword evidence="1" id="KW-1133">Transmembrane helix</keyword>
<dbReference type="HOGENOM" id="CLU_705163_0_0_2"/>
<evidence type="ECO:0000256" key="1">
    <source>
        <dbReference type="SAM" id="Phobius"/>
    </source>
</evidence>
<dbReference type="EMBL" id="CP004145">
    <property type="protein sequence ID" value="AGO61399.1"/>
    <property type="molecule type" value="Genomic_DNA"/>
</dbReference>
<proteinExistence type="predicted"/>
<reference evidence="2 3" key="1">
    <citation type="journal article" date="2007" name="Proc. Natl. Acad. Sci. U.S.A.">
        <title>Genome dynamics in a natural archaeal population.</title>
        <authorList>
            <person name="Allen E.E."/>
            <person name="Tyson G.W."/>
            <person name="Whitaker R.J."/>
            <person name="Detter J.C."/>
            <person name="Richardson P.M."/>
            <person name="Banfield J.F."/>
        </authorList>
    </citation>
    <scope>NUCLEOTIDE SEQUENCE [LARGE SCALE GENOMIC DNA]</scope>
    <source>
        <strain evidence="3">fer1</strain>
    </source>
</reference>
<evidence type="ECO:0000313" key="3">
    <source>
        <dbReference type="Proteomes" id="UP000014660"/>
    </source>
</evidence>
<accession>S0ATI9</accession>
<dbReference type="KEGG" id="fac:FACI_IFERC01G1419"/>